<evidence type="ECO:0000313" key="2">
    <source>
        <dbReference type="Proteomes" id="UP001432062"/>
    </source>
</evidence>
<evidence type="ECO:0000313" key="1">
    <source>
        <dbReference type="EMBL" id="WUV45403.1"/>
    </source>
</evidence>
<name>A0ABZ1YQK9_9NOCA</name>
<keyword evidence="2" id="KW-1185">Reference proteome</keyword>
<dbReference type="EMBL" id="CP109441">
    <property type="protein sequence ID" value="WUV45403.1"/>
    <property type="molecule type" value="Genomic_DNA"/>
</dbReference>
<sequence>MHSVSRRRARCQPISMPLACAPNALVAAGFTLFVLLSAHGFSGVVLSQRRHSD</sequence>
<protein>
    <submittedName>
        <fullName evidence="1">Uncharacterized protein</fullName>
    </submittedName>
</protein>
<dbReference type="RefSeq" id="WP_329408732.1">
    <property type="nucleotide sequence ID" value="NZ_CP109441.1"/>
</dbReference>
<accession>A0ABZ1YQK9</accession>
<reference evidence="1" key="1">
    <citation type="submission" date="2022-10" db="EMBL/GenBank/DDBJ databases">
        <title>The complete genomes of actinobacterial strains from the NBC collection.</title>
        <authorList>
            <person name="Joergensen T.S."/>
            <person name="Alvarez Arevalo M."/>
            <person name="Sterndorff E.B."/>
            <person name="Faurdal D."/>
            <person name="Vuksanovic O."/>
            <person name="Mourched A.-S."/>
            <person name="Charusanti P."/>
            <person name="Shaw S."/>
            <person name="Blin K."/>
            <person name="Weber T."/>
        </authorList>
    </citation>
    <scope>NUCLEOTIDE SEQUENCE</scope>
    <source>
        <strain evidence="1">NBC_01482</strain>
    </source>
</reference>
<dbReference type="Proteomes" id="UP001432062">
    <property type="component" value="Chromosome"/>
</dbReference>
<organism evidence="1 2">
    <name type="scientific">Nocardia vinacea</name>
    <dbReference type="NCBI Taxonomy" id="96468"/>
    <lineage>
        <taxon>Bacteria</taxon>
        <taxon>Bacillati</taxon>
        <taxon>Actinomycetota</taxon>
        <taxon>Actinomycetes</taxon>
        <taxon>Mycobacteriales</taxon>
        <taxon>Nocardiaceae</taxon>
        <taxon>Nocardia</taxon>
    </lineage>
</organism>
<gene>
    <name evidence="1" type="ORF">OG563_40915</name>
</gene>
<proteinExistence type="predicted"/>